<dbReference type="PROSITE" id="PS52015">
    <property type="entry name" value="TONB_CTD"/>
    <property type="match status" value="1"/>
</dbReference>
<dbReference type="GO" id="GO:0055085">
    <property type="term" value="P:transmembrane transport"/>
    <property type="evidence" value="ECO:0007669"/>
    <property type="project" value="InterPro"/>
</dbReference>
<dbReference type="GO" id="GO:0016020">
    <property type="term" value="C:membrane"/>
    <property type="evidence" value="ECO:0007669"/>
    <property type="project" value="UniProtKB-SubCell"/>
</dbReference>
<keyword evidence="4 5" id="KW-0472">Membrane</keyword>
<keyword evidence="3 5" id="KW-1133">Transmembrane helix</keyword>
<dbReference type="STRING" id="450851.PHZ_c1172"/>
<dbReference type="OrthoDB" id="7201913at2"/>
<protein>
    <submittedName>
        <fullName evidence="7">TonB protein</fullName>
    </submittedName>
</protein>
<keyword evidence="2 5" id="KW-0812">Transmembrane</keyword>
<sequence>MAIHLSVPVPAPWKGRRLSPTRAVVVAASLAAHAGVAAYLAIAQFAPPEVRLYEPPVLQGGLEILPKKPPPKLQEDPPKAITPHKPANPVDVPIAPLPVDPPDEIRPPPIGPVAELKVDPPPAPPPADPVIRNPTWLTQPGAEELARHYPDRALRRDVEGSATIGCSVTARGSLTGCRVVSETPAGEGFGAAAVKLSRYFRMVPKTVDGRPVEGGEVRIPIRFRLG</sequence>
<evidence type="ECO:0000256" key="3">
    <source>
        <dbReference type="ARBA" id="ARBA00022989"/>
    </source>
</evidence>
<evidence type="ECO:0000313" key="7">
    <source>
        <dbReference type="EMBL" id="ACG77586.1"/>
    </source>
</evidence>
<dbReference type="RefSeq" id="WP_012521732.1">
    <property type="nucleotide sequence ID" value="NC_011144.1"/>
</dbReference>
<dbReference type="Proteomes" id="UP000001868">
    <property type="component" value="Chromosome"/>
</dbReference>
<keyword evidence="8" id="KW-1185">Reference proteome</keyword>
<evidence type="ECO:0000256" key="5">
    <source>
        <dbReference type="SAM" id="Phobius"/>
    </source>
</evidence>
<dbReference type="AlphaFoldDB" id="B4R8F9"/>
<evidence type="ECO:0000259" key="6">
    <source>
        <dbReference type="PROSITE" id="PS52015"/>
    </source>
</evidence>
<evidence type="ECO:0000256" key="2">
    <source>
        <dbReference type="ARBA" id="ARBA00022692"/>
    </source>
</evidence>
<proteinExistence type="predicted"/>
<dbReference type="NCBIfam" id="TIGR01352">
    <property type="entry name" value="tonB_Cterm"/>
    <property type="match status" value="1"/>
</dbReference>
<dbReference type="Gene3D" id="3.30.1150.10">
    <property type="match status" value="1"/>
</dbReference>
<dbReference type="KEGG" id="pzu:PHZ_c1172"/>
<evidence type="ECO:0000256" key="1">
    <source>
        <dbReference type="ARBA" id="ARBA00004167"/>
    </source>
</evidence>
<dbReference type="Pfam" id="PF03544">
    <property type="entry name" value="TonB_C"/>
    <property type="match status" value="1"/>
</dbReference>
<accession>B4R8F9</accession>
<comment type="subcellular location">
    <subcellularLocation>
        <location evidence="1">Membrane</location>
        <topology evidence="1">Single-pass membrane protein</topology>
    </subcellularLocation>
</comment>
<reference evidence="7 8" key="1">
    <citation type="journal article" date="2008" name="BMC Genomics">
        <title>Complete genome of Phenylobacterium zucineum - a novel facultative intracellular bacterium isolated from human erythroleukemia cell line K562.</title>
        <authorList>
            <person name="Luo Y."/>
            <person name="Xu X."/>
            <person name="Ding Z."/>
            <person name="Liu Z."/>
            <person name="Zhang B."/>
            <person name="Yan Z."/>
            <person name="Sun J."/>
            <person name="Hu S."/>
            <person name="Hu X."/>
        </authorList>
    </citation>
    <scope>NUCLEOTIDE SEQUENCE [LARGE SCALE GENOMIC DNA]</scope>
    <source>
        <strain evidence="7 8">HLK1</strain>
    </source>
</reference>
<evidence type="ECO:0000313" key="8">
    <source>
        <dbReference type="Proteomes" id="UP000001868"/>
    </source>
</evidence>
<dbReference type="EMBL" id="CP000747">
    <property type="protein sequence ID" value="ACG77586.1"/>
    <property type="molecule type" value="Genomic_DNA"/>
</dbReference>
<dbReference type="eggNOG" id="COG0810">
    <property type="taxonomic scope" value="Bacteria"/>
</dbReference>
<dbReference type="InterPro" id="IPR006260">
    <property type="entry name" value="TonB/TolA_C"/>
</dbReference>
<dbReference type="SUPFAM" id="SSF74653">
    <property type="entry name" value="TolA/TonB C-terminal domain"/>
    <property type="match status" value="1"/>
</dbReference>
<organism evidence="7 8">
    <name type="scientific">Phenylobacterium zucineum (strain HLK1)</name>
    <dbReference type="NCBI Taxonomy" id="450851"/>
    <lineage>
        <taxon>Bacteria</taxon>
        <taxon>Pseudomonadati</taxon>
        <taxon>Pseudomonadota</taxon>
        <taxon>Alphaproteobacteria</taxon>
        <taxon>Caulobacterales</taxon>
        <taxon>Caulobacteraceae</taxon>
        <taxon>Phenylobacterium</taxon>
    </lineage>
</organism>
<name>B4R8F9_PHEZH</name>
<evidence type="ECO:0000256" key="4">
    <source>
        <dbReference type="ARBA" id="ARBA00023136"/>
    </source>
</evidence>
<dbReference type="HOGENOM" id="CLU_1174544_0_0_5"/>
<feature type="domain" description="TonB C-terminal" evidence="6">
    <location>
        <begin position="134"/>
        <end position="226"/>
    </location>
</feature>
<dbReference type="InterPro" id="IPR037682">
    <property type="entry name" value="TonB_C"/>
</dbReference>
<gene>
    <name evidence="7" type="ordered locus">PHZ_c1172</name>
</gene>
<feature type="transmembrane region" description="Helical" evidence="5">
    <location>
        <begin position="23"/>
        <end position="42"/>
    </location>
</feature>